<dbReference type="EMBL" id="JAEVHI010000004">
    <property type="protein sequence ID" value="KAG5293367.1"/>
    <property type="molecule type" value="Genomic_DNA"/>
</dbReference>
<sequence>MLSRTNIQPSGSLPGLSALRAGLAIRAGAGADAFILGTGSGGNQLAHRLATVPLHRLPPVLRI</sequence>
<comment type="caution">
    <text evidence="1">The sequence shown here is derived from an EMBL/GenBank/DDBJ whole genome shotgun (WGS) entry which is preliminary data.</text>
</comment>
<dbReference type="Proteomes" id="UP000670092">
    <property type="component" value="Unassembled WGS sequence"/>
</dbReference>
<protein>
    <submittedName>
        <fullName evidence="1">Uncharacterized protein</fullName>
    </submittedName>
</protein>
<dbReference type="VEuPathDB" id="FungiDB:I7I52_04659"/>
<proteinExistence type="predicted"/>
<gene>
    <name evidence="1" type="ORF">I7I52_04659</name>
</gene>
<name>A0A8H7YNU1_AJECA</name>
<reference evidence="1 2" key="1">
    <citation type="submission" date="2021-01" db="EMBL/GenBank/DDBJ databases">
        <title>Chromosome-level genome assembly of a human fungal pathogen reveals clustering of transcriptionally co-regulated genes.</title>
        <authorList>
            <person name="Voorhies M."/>
            <person name="Cohen S."/>
            <person name="Shea T.P."/>
            <person name="Petrus S."/>
            <person name="Munoz J.F."/>
            <person name="Poplawski S."/>
            <person name="Goldman W.E."/>
            <person name="Michael T."/>
            <person name="Cuomo C.A."/>
            <person name="Sil A."/>
            <person name="Beyhan S."/>
        </authorList>
    </citation>
    <scope>NUCLEOTIDE SEQUENCE [LARGE SCALE GENOMIC DNA]</scope>
    <source>
        <strain evidence="1 2">G184AR</strain>
    </source>
</reference>
<evidence type="ECO:0000313" key="2">
    <source>
        <dbReference type="Proteomes" id="UP000670092"/>
    </source>
</evidence>
<dbReference type="AlphaFoldDB" id="A0A8H7YNU1"/>
<evidence type="ECO:0000313" key="1">
    <source>
        <dbReference type="EMBL" id="KAG5293367.1"/>
    </source>
</evidence>
<organism evidence="1 2">
    <name type="scientific">Ajellomyces capsulatus</name>
    <name type="common">Darling's disease fungus</name>
    <name type="synonym">Histoplasma capsulatum</name>
    <dbReference type="NCBI Taxonomy" id="5037"/>
    <lineage>
        <taxon>Eukaryota</taxon>
        <taxon>Fungi</taxon>
        <taxon>Dikarya</taxon>
        <taxon>Ascomycota</taxon>
        <taxon>Pezizomycotina</taxon>
        <taxon>Eurotiomycetes</taxon>
        <taxon>Eurotiomycetidae</taxon>
        <taxon>Onygenales</taxon>
        <taxon>Ajellomycetaceae</taxon>
        <taxon>Histoplasma</taxon>
    </lineage>
</organism>
<accession>A0A8H7YNU1</accession>